<dbReference type="AlphaFoldDB" id="A0A4Z2JE74"/>
<keyword evidence="2" id="KW-1185">Reference proteome</keyword>
<organism evidence="1 2">
    <name type="scientific">Liparis tanakae</name>
    <name type="common">Tanaka's snailfish</name>
    <dbReference type="NCBI Taxonomy" id="230148"/>
    <lineage>
        <taxon>Eukaryota</taxon>
        <taxon>Metazoa</taxon>
        <taxon>Chordata</taxon>
        <taxon>Craniata</taxon>
        <taxon>Vertebrata</taxon>
        <taxon>Euteleostomi</taxon>
        <taxon>Actinopterygii</taxon>
        <taxon>Neopterygii</taxon>
        <taxon>Teleostei</taxon>
        <taxon>Neoteleostei</taxon>
        <taxon>Acanthomorphata</taxon>
        <taxon>Eupercaria</taxon>
        <taxon>Perciformes</taxon>
        <taxon>Cottioidei</taxon>
        <taxon>Cottales</taxon>
        <taxon>Liparidae</taxon>
        <taxon>Liparis</taxon>
    </lineage>
</organism>
<reference evidence="1 2" key="1">
    <citation type="submission" date="2019-03" db="EMBL/GenBank/DDBJ databases">
        <title>First draft genome of Liparis tanakae, snailfish: a comprehensive survey of snailfish specific genes.</title>
        <authorList>
            <person name="Kim W."/>
            <person name="Song I."/>
            <person name="Jeong J.-H."/>
            <person name="Kim D."/>
            <person name="Kim S."/>
            <person name="Ryu S."/>
            <person name="Song J.Y."/>
            <person name="Lee S.K."/>
        </authorList>
    </citation>
    <scope>NUCLEOTIDE SEQUENCE [LARGE SCALE GENOMIC DNA]</scope>
    <source>
        <tissue evidence="1">Muscle</tissue>
    </source>
</reference>
<accession>A0A4Z2JE74</accession>
<dbReference type="EMBL" id="SRLO01000010">
    <property type="protein sequence ID" value="TNN87542.1"/>
    <property type="molecule type" value="Genomic_DNA"/>
</dbReference>
<proteinExistence type="predicted"/>
<comment type="caution">
    <text evidence="1">The sequence shown here is derived from an EMBL/GenBank/DDBJ whole genome shotgun (WGS) entry which is preliminary data.</text>
</comment>
<evidence type="ECO:0000313" key="1">
    <source>
        <dbReference type="EMBL" id="TNN87542.1"/>
    </source>
</evidence>
<gene>
    <name evidence="1" type="ORF">EYF80_002259</name>
</gene>
<protein>
    <submittedName>
        <fullName evidence="1">Uncharacterized protein</fullName>
    </submittedName>
</protein>
<dbReference type="Proteomes" id="UP000314294">
    <property type="component" value="Unassembled WGS sequence"/>
</dbReference>
<name>A0A4Z2JE74_9TELE</name>
<evidence type="ECO:0000313" key="2">
    <source>
        <dbReference type="Proteomes" id="UP000314294"/>
    </source>
</evidence>
<sequence length="75" mass="8569">MEGVLRGVLRGVWDDRLGRPTQERFHKSRVSEHGWLRGNPENLNEAHHLLAERGYCCLLTTNECVVPCSGPDKDR</sequence>